<reference evidence="14" key="1">
    <citation type="submission" date="2019-03" db="EMBL/GenBank/DDBJ databases">
        <title>Improved annotation for the trematode Fasciola hepatica.</title>
        <authorList>
            <person name="Choi Y.-J."/>
            <person name="Martin J."/>
            <person name="Mitreva M."/>
        </authorList>
    </citation>
    <scope>NUCLEOTIDE SEQUENCE [LARGE SCALE GENOMIC DNA]</scope>
</reference>
<keyword evidence="11" id="KW-0807">Transducer</keyword>
<dbReference type="InterPro" id="IPR000276">
    <property type="entry name" value="GPCR_Rhodpsn"/>
</dbReference>
<dbReference type="InterPro" id="IPR027430">
    <property type="entry name" value="Retinal_BS"/>
</dbReference>
<evidence type="ECO:0000256" key="3">
    <source>
        <dbReference type="ARBA" id="ARBA00022606"/>
    </source>
</evidence>
<dbReference type="PANTHER" id="PTHR24240">
    <property type="entry name" value="OPSIN"/>
    <property type="match status" value="1"/>
</dbReference>
<feature type="transmembrane region" description="Helical" evidence="12">
    <location>
        <begin position="158"/>
        <end position="183"/>
    </location>
</feature>
<dbReference type="InterPro" id="IPR050125">
    <property type="entry name" value="GPCR_opsins"/>
</dbReference>
<dbReference type="GO" id="GO:0016020">
    <property type="term" value="C:membrane"/>
    <property type="evidence" value="ECO:0007669"/>
    <property type="project" value="UniProtKB-SubCell"/>
</dbReference>
<dbReference type="InterPro" id="IPR017452">
    <property type="entry name" value="GPCR_Rhodpsn_7TM"/>
</dbReference>
<evidence type="ECO:0000313" key="15">
    <source>
        <dbReference type="Proteomes" id="UP000230066"/>
    </source>
</evidence>
<dbReference type="PROSITE" id="PS50262">
    <property type="entry name" value="G_PROTEIN_RECEP_F1_2"/>
    <property type="match status" value="1"/>
</dbReference>
<dbReference type="PRINTS" id="PR00237">
    <property type="entry name" value="GPCRRHODOPSN"/>
</dbReference>
<evidence type="ECO:0000256" key="11">
    <source>
        <dbReference type="ARBA" id="ARBA00023224"/>
    </source>
</evidence>
<dbReference type="Proteomes" id="UP000230066">
    <property type="component" value="Unassembled WGS sequence"/>
</dbReference>
<keyword evidence="2" id="KW-0600">Photoreceptor protein</keyword>
<dbReference type="GO" id="GO:0009881">
    <property type="term" value="F:photoreceptor activity"/>
    <property type="evidence" value="ECO:0007669"/>
    <property type="project" value="UniProtKB-KW"/>
</dbReference>
<feature type="transmembrane region" description="Helical" evidence="12">
    <location>
        <begin position="44"/>
        <end position="74"/>
    </location>
</feature>
<name>A0A4E0RW04_FASHE</name>
<comment type="subcellular location">
    <subcellularLocation>
        <location evidence="1">Membrane</location>
        <topology evidence="1">Multi-pass membrane protein</topology>
    </subcellularLocation>
</comment>
<keyword evidence="15" id="KW-1185">Reference proteome</keyword>
<proteinExistence type="predicted"/>
<evidence type="ECO:0000256" key="5">
    <source>
        <dbReference type="ARBA" id="ARBA00022925"/>
    </source>
</evidence>
<keyword evidence="5" id="KW-0681">Retinal protein</keyword>
<gene>
    <name evidence="14" type="ORF">D915_002350</name>
</gene>
<evidence type="ECO:0000313" key="14">
    <source>
        <dbReference type="EMBL" id="THD26788.1"/>
    </source>
</evidence>
<dbReference type="Gene3D" id="1.20.1070.10">
    <property type="entry name" value="Rhodopsin 7-helix transmembrane proteins"/>
    <property type="match status" value="1"/>
</dbReference>
<dbReference type="GO" id="GO:0004930">
    <property type="term" value="F:G protein-coupled receptor activity"/>
    <property type="evidence" value="ECO:0007669"/>
    <property type="project" value="UniProtKB-KW"/>
</dbReference>
<dbReference type="EMBL" id="JXXN02000628">
    <property type="protein sequence ID" value="THD26788.1"/>
    <property type="molecule type" value="Genomic_DNA"/>
</dbReference>
<evidence type="ECO:0000256" key="8">
    <source>
        <dbReference type="ARBA" id="ARBA00023040"/>
    </source>
</evidence>
<dbReference type="Pfam" id="PF00001">
    <property type="entry name" value="7tm_1"/>
    <property type="match status" value="1"/>
</dbReference>
<accession>A0A4E0RW04</accession>
<evidence type="ECO:0000256" key="4">
    <source>
        <dbReference type="ARBA" id="ARBA00022692"/>
    </source>
</evidence>
<organism evidence="14 15">
    <name type="scientific">Fasciola hepatica</name>
    <name type="common">Liver fluke</name>
    <dbReference type="NCBI Taxonomy" id="6192"/>
    <lineage>
        <taxon>Eukaryota</taxon>
        <taxon>Metazoa</taxon>
        <taxon>Spiralia</taxon>
        <taxon>Lophotrochozoa</taxon>
        <taxon>Platyhelminthes</taxon>
        <taxon>Trematoda</taxon>
        <taxon>Digenea</taxon>
        <taxon>Plagiorchiida</taxon>
        <taxon>Echinostomata</taxon>
        <taxon>Echinostomatoidea</taxon>
        <taxon>Fasciolidae</taxon>
        <taxon>Fasciola</taxon>
    </lineage>
</organism>
<keyword evidence="9 12" id="KW-0472">Membrane</keyword>
<keyword evidence="4 12" id="KW-0812">Transmembrane</keyword>
<dbReference type="AlphaFoldDB" id="A0A4E0RW04"/>
<dbReference type="SUPFAM" id="SSF81321">
    <property type="entry name" value="Family A G protein-coupled receptor-like"/>
    <property type="match status" value="1"/>
</dbReference>
<keyword evidence="3" id="KW-0716">Sensory transduction</keyword>
<evidence type="ECO:0000256" key="9">
    <source>
        <dbReference type="ARBA" id="ARBA00023136"/>
    </source>
</evidence>
<comment type="caution">
    <text evidence="14">The sequence shown here is derived from an EMBL/GenBank/DDBJ whole genome shotgun (WGS) entry which is preliminary data.</text>
</comment>
<dbReference type="PROSITE" id="PS00238">
    <property type="entry name" value="OPSIN"/>
    <property type="match status" value="1"/>
</dbReference>
<keyword evidence="10" id="KW-0675">Receptor</keyword>
<feature type="domain" description="G-protein coupled receptors family 1 profile" evidence="13">
    <location>
        <begin position="68"/>
        <end position="211"/>
    </location>
</feature>
<evidence type="ECO:0000256" key="1">
    <source>
        <dbReference type="ARBA" id="ARBA00004141"/>
    </source>
</evidence>
<evidence type="ECO:0000256" key="12">
    <source>
        <dbReference type="SAM" id="Phobius"/>
    </source>
</evidence>
<evidence type="ECO:0000256" key="6">
    <source>
        <dbReference type="ARBA" id="ARBA00022989"/>
    </source>
</evidence>
<sequence>MSSYTLFDPRAGTNRTYGTLWLTDPEFADWIHPHWRRFNPPDPIYNYVVGTYVGLMGLIGIVGNLITIVLFIAYTQIVKAVHEGKILGDLPSSGVHRSTQPTEDQGKIIEIVIKALLPRGTNWNSSHSRSSHYPTPILRLHETTTQASSPSDLQVAKLSAILILLYLASWGPYALICFLALLGYREHLTPFTAELPVLFAKSSCMYNPIVYALMHQNFRRELMIRLPVWFCRYRISNASSDAIRSANRSSAVLDKAGTLGQFYV</sequence>
<evidence type="ECO:0000256" key="7">
    <source>
        <dbReference type="ARBA" id="ARBA00022991"/>
    </source>
</evidence>
<evidence type="ECO:0000256" key="10">
    <source>
        <dbReference type="ARBA" id="ARBA00023170"/>
    </source>
</evidence>
<keyword evidence="7" id="KW-0157">Chromophore</keyword>
<feature type="transmembrane region" description="Helical" evidence="12">
    <location>
        <begin position="195"/>
        <end position="214"/>
    </location>
</feature>
<protein>
    <submittedName>
        <fullName evidence="14">Opsin</fullName>
    </submittedName>
</protein>
<keyword evidence="6 12" id="KW-1133">Transmembrane helix</keyword>
<dbReference type="GO" id="GO:0007602">
    <property type="term" value="P:phototransduction"/>
    <property type="evidence" value="ECO:0007669"/>
    <property type="project" value="UniProtKB-KW"/>
</dbReference>
<keyword evidence="8" id="KW-0297">G-protein coupled receptor</keyword>
<evidence type="ECO:0000259" key="13">
    <source>
        <dbReference type="PROSITE" id="PS50262"/>
    </source>
</evidence>
<evidence type="ECO:0000256" key="2">
    <source>
        <dbReference type="ARBA" id="ARBA00022543"/>
    </source>
</evidence>